<evidence type="ECO:0000313" key="2">
    <source>
        <dbReference type="Proteomes" id="UP001549921"/>
    </source>
</evidence>
<protein>
    <submittedName>
        <fullName evidence="1">Uncharacterized protein</fullName>
    </submittedName>
</protein>
<evidence type="ECO:0000313" key="1">
    <source>
        <dbReference type="EMBL" id="KAL0838494.1"/>
    </source>
</evidence>
<name>A0ABD0T598_LOXSC</name>
<gene>
    <name evidence="1" type="ORF">ABMA28_016617</name>
</gene>
<dbReference type="Proteomes" id="UP001549921">
    <property type="component" value="Unassembled WGS sequence"/>
</dbReference>
<proteinExistence type="predicted"/>
<accession>A0ABD0T598</accession>
<dbReference type="AlphaFoldDB" id="A0ABD0T598"/>
<sequence length="59" mass="6658">PPCNVRVSVHQLTDSHRKGDNLAGCVIEREFAAPAPHRTPARHAHLWNVRLRRLGSLEN</sequence>
<reference evidence="1 2" key="1">
    <citation type="submission" date="2024-06" db="EMBL/GenBank/DDBJ databases">
        <title>A chromosome-level genome assembly of beet webworm, Loxostege sticticalis.</title>
        <authorList>
            <person name="Zhang Y."/>
        </authorList>
    </citation>
    <scope>NUCLEOTIDE SEQUENCE [LARGE SCALE GENOMIC DNA]</scope>
    <source>
        <strain evidence="1">AQ028</strain>
        <tissue evidence="1">Male pupae</tissue>
    </source>
</reference>
<organism evidence="1 2">
    <name type="scientific">Loxostege sticticalis</name>
    <name type="common">Beet webworm moth</name>
    <dbReference type="NCBI Taxonomy" id="481309"/>
    <lineage>
        <taxon>Eukaryota</taxon>
        <taxon>Metazoa</taxon>
        <taxon>Ecdysozoa</taxon>
        <taxon>Arthropoda</taxon>
        <taxon>Hexapoda</taxon>
        <taxon>Insecta</taxon>
        <taxon>Pterygota</taxon>
        <taxon>Neoptera</taxon>
        <taxon>Endopterygota</taxon>
        <taxon>Lepidoptera</taxon>
        <taxon>Glossata</taxon>
        <taxon>Ditrysia</taxon>
        <taxon>Pyraloidea</taxon>
        <taxon>Crambidae</taxon>
        <taxon>Pyraustinae</taxon>
        <taxon>Loxostege</taxon>
    </lineage>
</organism>
<feature type="non-terminal residue" evidence="1">
    <location>
        <position position="1"/>
    </location>
</feature>
<dbReference type="EMBL" id="JBEDNZ010000009">
    <property type="protein sequence ID" value="KAL0838494.1"/>
    <property type="molecule type" value="Genomic_DNA"/>
</dbReference>
<comment type="caution">
    <text evidence="1">The sequence shown here is derived from an EMBL/GenBank/DDBJ whole genome shotgun (WGS) entry which is preliminary data.</text>
</comment>